<gene>
    <name evidence="6" type="ORF">HJ588_01560</name>
</gene>
<dbReference type="PROSITE" id="PS01173">
    <property type="entry name" value="LIPASE_GDXG_HIS"/>
    <property type="match status" value="1"/>
</dbReference>
<evidence type="ECO:0000313" key="6">
    <source>
        <dbReference type="EMBL" id="NNG37963.1"/>
    </source>
</evidence>
<reference evidence="6 7" key="1">
    <citation type="submission" date="2020-05" db="EMBL/GenBank/DDBJ databases">
        <title>Flexivirga sp. ID2601S isolated from air conditioner.</title>
        <authorList>
            <person name="Kim D.H."/>
        </authorList>
    </citation>
    <scope>NUCLEOTIDE SEQUENCE [LARGE SCALE GENOMIC DNA]</scope>
    <source>
        <strain evidence="6 7">ID2601S</strain>
    </source>
</reference>
<dbReference type="AlphaFoldDB" id="A0A849ADW4"/>
<dbReference type="EMBL" id="JABENB010000001">
    <property type="protein sequence ID" value="NNG37963.1"/>
    <property type="molecule type" value="Genomic_DNA"/>
</dbReference>
<keyword evidence="7" id="KW-1185">Reference proteome</keyword>
<accession>A0A849ADW4</accession>
<dbReference type="SUPFAM" id="SSF53474">
    <property type="entry name" value="alpha/beta-Hydrolases"/>
    <property type="match status" value="1"/>
</dbReference>
<dbReference type="GO" id="GO:0016787">
    <property type="term" value="F:hydrolase activity"/>
    <property type="evidence" value="ECO:0007669"/>
    <property type="project" value="UniProtKB-KW"/>
</dbReference>
<feature type="region of interest" description="Disordered" evidence="4">
    <location>
        <begin position="34"/>
        <end position="58"/>
    </location>
</feature>
<evidence type="ECO:0000256" key="4">
    <source>
        <dbReference type="SAM" id="MobiDB-lite"/>
    </source>
</evidence>
<dbReference type="Gene3D" id="3.40.50.1820">
    <property type="entry name" value="alpha/beta hydrolase"/>
    <property type="match status" value="1"/>
</dbReference>
<comment type="caution">
    <text evidence="6">The sequence shown here is derived from an EMBL/GenBank/DDBJ whole genome shotgun (WGS) entry which is preliminary data.</text>
</comment>
<dbReference type="PANTHER" id="PTHR48081:SF8">
    <property type="entry name" value="ALPHA_BETA HYDROLASE FOLD-3 DOMAIN-CONTAINING PROTEIN-RELATED"/>
    <property type="match status" value="1"/>
</dbReference>
<evidence type="ECO:0000256" key="2">
    <source>
        <dbReference type="ARBA" id="ARBA00022801"/>
    </source>
</evidence>
<dbReference type="InterPro" id="IPR029058">
    <property type="entry name" value="AB_hydrolase_fold"/>
</dbReference>
<name>A0A849ADW4_9MICO</name>
<dbReference type="InterPro" id="IPR050300">
    <property type="entry name" value="GDXG_lipolytic_enzyme"/>
</dbReference>
<evidence type="ECO:0000259" key="5">
    <source>
        <dbReference type="Pfam" id="PF07859"/>
    </source>
</evidence>
<organism evidence="6 7">
    <name type="scientific">Flexivirga aerilata</name>
    <dbReference type="NCBI Taxonomy" id="1656889"/>
    <lineage>
        <taxon>Bacteria</taxon>
        <taxon>Bacillati</taxon>
        <taxon>Actinomycetota</taxon>
        <taxon>Actinomycetes</taxon>
        <taxon>Micrococcales</taxon>
        <taxon>Dermacoccaceae</taxon>
        <taxon>Flexivirga</taxon>
    </lineage>
</organism>
<evidence type="ECO:0000256" key="1">
    <source>
        <dbReference type="ARBA" id="ARBA00010515"/>
    </source>
</evidence>
<keyword evidence="2 6" id="KW-0378">Hydrolase</keyword>
<sequence length="317" mass="33093">MDLALQRIVDARPAAAPNAPAPTVEQVRLDHSAQVEQYSPERTRQAADREDRAGRGRDGATIPIRIYRPATGSAGQLPTVLWIHGGGWVSGDLDTADPAARELAAAGAVVVAVDYRRAPEHRFPTAVDDCLDAMSWVADHIGELGADRSALGVAGDSAGGNLAAVVAQQPQWRGGALAAQLLVYPMMDARPGAGPYPSRARGDEHPFFTLPAIALSSRLYLEGAGDVTDALASPILAPDLSGVAPAVIVSVGHDPLQDEDFDYAQRLAAAGVPVTHLDEPALAHGAVDLMGSVPAARELFDRAIADFLGLLHAAGRD</sequence>
<dbReference type="InterPro" id="IPR013094">
    <property type="entry name" value="AB_hydrolase_3"/>
</dbReference>
<feature type="active site" evidence="3">
    <location>
        <position position="157"/>
    </location>
</feature>
<proteinExistence type="inferred from homology"/>
<evidence type="ECO:0000256" key="3">
    <source>
        <dbReference type="PROSITE-ProRule" id="PRU10038"/>
    </source>
</evidence>
<dbReference type="Proteomes" id="UP000557772">
    <property type="component" value="Unassembled WGS sequence"/>
</dbReference>
<dbReference type="Pfam" id="PF07859">
    <property type="entry name" value="Abhydrolase_3"/>
    <property type="match status" value="1"/>
</dbReference>
<protein>
    <submittedName>
        <fullName evidence="6">Alpha/beta hydrolase</fullName>
    </submittedName>
</protein>
<feature type="domain" description="Alpha/beta hydrolase fold-3" evidence="5">
    <location>
        <begin position="80"/>
        <end position="286"/>
    </location>
</feature>
<dbReference type="PROSITE" id="PS01174">
    <property type="entry name" value="LIPASE_GDXG_SER"/>
    <property type="match status" value="1"/>
</dbReference>
<dbReference type="InterPro" id="IPR033140">
    <property type="entry name" value="Lipase_GDXG_put_SER_AS"/>
</dbReference>
<dbReference type="InterPro" id="IPR002168">
    <property type="entry name" value="Lipase_GDXG_HIS_AS"/>
</dbReference>
<dbReference type="RefSeq" id="WP_171151309.1">
    <property type="nucleotide sequence ID" value="NZ_JABENB010000001.1"/>
</dbReference>
<dbReference type="PANTHER" id="PTHR48081">
    <property type="entry name" value="AB HYDROLASE SUPERFAMILY PROTEIN C4A8.06C"/>
    <property type="match status" value="1"/>
</dbReference>
<evidence type="ECO:0000313" key="7">
    <source>
        <dbReference type="Proteomes" id="UP000557772"/>
    </source>
</evidence>
<comment type="similarity">
    <text evidence="1">Belongs to the 'GDXG' lipolytic enzyme family.</text>
</comment>